<proteinExistence type="predicted"/>
<keyword evidence="3" id="KW-1185">Reference proteome</keyword>
<dbReference type="PANTHER" id="PTHR38791">
    <property type="entry name" value="ZN(II)2CYS6 TRANSCRIPTION FACTOR (EUROFUNG)-RELATED-RELATED"/>
    <property type="match status" value="1"/>
</dbReference>
<dbReference type="KEGG" id="ptkz:JDV02_001944"/>
<evidence type="ECO:0000256" key="1">
    <source>
        <dbReference type="ARBA" id="ARBA00023242"/>
    </source>
</evidence>
<dbReference type="OrthoDB" id="2991872at2759"/>
<dbReference type="EMBL" id="CP086355">
    <property type="protein sequence ID" value="UNI15409.1"/>
    <property type="molecule type" value="Genomic_DNA"/>
</dbReference>
<dbReference type="InterPro" id="IPR053175">
    <property type="entry name" value="DHMBA_Reg_Transcription_Factor"/>
</dbReference>
<gene>
    <name evidence="2" type="ORF">JDV02_001944</name>
</gene>
<dbReference type="RefSeq" id="XP_047838890.1">
    <property type="nucleotide sequence ID" value="XM_047982920.1"/>
</dbReference>
<organism evidence="2 3">
    <name type="scientific">Purpureocillium takamizusanense</name>
    <dbReference type="NCBI Taxonomy" id="2060973"/>
    <lineage>
        <taxon>Eukaryota</taxon>
        <taxon>Fungi</taxon>
        <taxon>Dikarya</taxon>
        <taxon>Ascomycota</taxon>
        <taxon>Pezizomycotina</taxon>
        <taxon>Sordariomycetes</taxon>
        <taxon>Hypocreomycetidae</taxon>
        <taxon>Hypocreales</taxon>
        <taxon>Ophiocordycipitaceae</taxon>
        <taxon>Purpureocillium</taxon>
    </lineage>
</organism>
<evidence type="ECO:0000313" key="2">
    <source>
        <dbReference type="EMBL" id="UNI15409.1"/>
    </source>
</evidence>
<dbReference type="AlphaFoldDB" id="A0A9Q8V818"/>
<dbReference type="GeneID" id="72063905"/>
<sequence>MTSYIVATPFEAYLPGLFISECFNDNPCTLAVSATALATFARRVKCDKYLDMARRNYSSALVRTNEALADTSAAVLDSTLAAVLLLGLFEAVVFQGGQAPTNWTAHTLGAMQLLRLRGKGQFKSHVSQKLYAQASNNIKTSCIQKSMPLPADFVAFNEEVGPLLDPGDPAIRISPVVDRMARIKAQALIKVDAHLIREAWQLDREIANFGQNMPSKMRYVTHNRSPPNPEAGSEFSYDYPNLRTAKVWNALRLLRQFLVTFISNSSQAELDVMGPDLQNTPSHDALLALRRYAVNNMGEISEQILATVPSFLESGLTERRFYPAARSLVWPLTIIESTGISYASHRELAALYLKELACDLNLPQAVHPDRDPGHKDDWLHLFHVG</sequence>
<name>A0A9Q8V818_9HYPO</name>
<dbReference type="InterPro" id="IPR021858">
    <property type="entry name" value="Fun_TF"/>
</dbReference>
<reference evidence="2" key="1">
    <citation type="submission" date="2021-11" db="EMBL/GenBank/DDBJ databases">
        <title>Purpureocillium_takamizusanense_genome.</title>
        <authorList>
            <person name="Nguyen N.-H."/>
        </authorList>
    </citation>
    <scope>NUCLEOTIDE SEQUENCE</scope>
    <source>
        <strain evidence="2">PT3</strain>
    </source>
</reference>
<dbReference type="Proteomes" id="UP000829364">
    <property type="component" value="Chromosome 2"/>
</dbReference>
<keyword evidence="1" id="KW-0539">Nucleus</keyword>
<evidence type="ECO:0000313" key="3">
    <source>
        <dbReference type="Proteomes" id="UP000829364"/>
    </source>
</evidence>
<dbReference type="Pfam" id="PF11951">
    <property type="entry name" value="Fungal_trans_2"/>
    <property type="match status" value="1"/>
</dbReference>
<protein>
    <submittedName>
        <fullName evidence="2">Uncharacterized protein</fullName>
    </submittedName>
</protein>
<accession>A0A9Q8V818</accession>